<dbReference type="InterPro" id="IPR011001">
    <property type="entry name" value="Saposin-like"/>
</dbReference>
<dbReference type="PROSITE" id="PS50015">
    <property type="entry name" value="SAP_B"/>
    <property type="match status" value="1"/>
</dbReference>
<evidence type="ECO:0000313" key="4">
    <source>
        <dbReference type="EMBL" id="TKR83287.1"/>
    </source>
</evidence>
<dbReference type="EMBL" id="AZBU02000004">
    <property type="protein sequence ID" value="TKR83287.1"/>
    <property type="molecule type" value="Genomic_DNA"/>
</dbReference>
<dbReference type="Proteomes" id="UP000298663">
    <property type="component" value="Unassembled WGS sequence"/>
</dbReference>
<dbReference type="Gene3D" id="1.10.225.10">
    <property type="entry name" value="Saposin-like"/>
    <property type="match status" value="1"/>
</dbReference>
<feature type="domain" description="Saposin B-type" evidence="3">
    <location>
        <begin position="22"/>
        <end position="99"/>
    </location>
</feature>
<name>A0A4U5NJB7_STECR</name>
<dbReference type="SMART" id="SM00741">
    <property type="entry name" value="SapB"/>
    <property type="match status" value="1"/>
</dbReference>
<evidence type="ECO:0000259" key="3">
    <source>
        <dbReference type="PROSITE" id="PS50015"/>
    </source>
</evidence>
<evidence type="ECO:0000313" key="5">
    <source>
        <dbReference type="Proteomes" id="UP000298663"/>
    </source>
</evidence>
<dbReference type="AlphaFoldDB" id="A0A4U5NJB7"/>
<dbReference type="SUPFAM" id="SSF47862">
    <property type="entry name" value="Saposin"/>
    <property type="match status" value="1"/>
</dbReference>
<feature type="signal peptide" evidence="2">
    <location>
        <begin position="1"/>
        <end position="19"/>
    </location>
</feature>
<keyword evidence="2" id="KW-0732">Signal</keyword>
<protein>
    <recommendedName>
        <fullName evidence="3">Saposin B-type domain-containing protein</fullName>
    </recommendedName>
</protein>
<reference evidence="4 5" key="1">
    <citation type="journal article" date="2015" name="Genome Biol.">
        <title>Comparative genomics of Steinernema reveals deeply conserved gene regulatory networks.</title>
        <authorList>
            <person name="Dillman A.R."/>
            <person name="Macchietto M."/>
            <person name="Porter C.F."/>
            <person name="Rogers A."/>
            <person name="Williams B."/>
            <person name="Antoshechkin I."/>
            <person name="Lee M.M."/>
            <person name="Goodwin Z."/>
            <person name="Lu X."/>
            <person name="Lewis E.E."/>
            <person name="Goodrich-Blair H."/>
            <person name="Stock S.P."/>
            <person name="Adams B.J."/>
            <person name="Sternberg P.W."/>
            <person name="Mortazavi A."/>
        </authorList>
    </citation>
    <scope>NUCLEOTIDE SEQUENCE [LARGE SCALE GENOMIC DNA]</scope>
    <source>
        <strain evidence="4 5">ALL</strain>
    </source>
</reference>
<evidence type="ECO:0000256" key="2">
    <source>
        <dbReference type="SAM" id="SignalP"/>
    </source>
</evidence>
<proteinExistence type="predicted"/>
<organism evidence="4 5">
    <name type="scientific">Steinernema carpocapsae</name>
    <name type="common">Entomopathogenic nematode</name>
    <dbReference type="NCBI Taxonomy" id="34508"/>
    <lineage>
        <taxon>Eukaryota</taxon>
        <taxon>Metazoa</taxon>
        <taxon>Ecdysozoa</taxon>
        <taxon>Nematoda</taxon>
        <taxon>Chromadorea</taxon>
        <taxon>Rhabditida</taxon>
        <taxon>Tylenchina</taxon>
        <taxon>Panagrolaimomorpha</taxon>
        <taxon>Strongyloidoidea</taxon>
        <taxon>Steinernematidae</taxon>
        <taxon>Steinernema</taxon>
    </lineage>
</organism>
<dbReference type="InterPro" id="IPR008139">
    <property type="entry name" value="SaposinB_dom"/>
</dbReference>
<evidence type="ECO:0000256" key="1">
    <source>
        <dbReference type="ARBA" id="ARBA00023157"/>
    </source>
</evidence>
<accession>A0A4U5NJB7</accession>
<feature type="chain" id="PRO_5020314484" description="Saposin B-type domain-containing protein" evidence="2">
    <location>
        <begin position="20"/>
        <end position="99"/>
    </location>
</feature>
<reference evidence="4 5" key="2">
    <citation type="journal article" date="2019" name="G3 (Bethesda)">
        <title>Hybrid Assembly of the Genome of the Entomopathogenic Nematode Steinernema carpocapsae Identifies the X-Chromosome.</title>
        <authorList>
            <person name="Serra L."/>
            <person name="Macchietto M."/>
            <person name="Macias-Munoz A."/>
            <person name="McGill C.J."/>
            <person name="Rodriguez I.M."/>
            <person name="Rodriguez B."/>
            <person name="Murad R."/>
            <person name="Mortazavi A."/>
        </authorList>
    </citation>
    <scope>NUCLEOTIDE SEQUENCE [LARGE SCALE GENOMIC DNA]</scope>
    <source>
        <strain evidence="4 5">ALL</strain>
    </source>
</reference>
<gene>
    <name evidence="4" type="ORF">L596_016908</name>
</gene>
<keyword evidence="5" id="KW-1185">Reference proteome</keyword>
<keyword evidence="1" id="KW-1015">Disulfide bond</keyword>
<comment type="caution">
    <text evidence="4">The sequence shown here is derived from an EMBL/GenBank/DDBJ whole genome shotgun (WGS) entry which is preliminary data.</text>
</comment>
<sequence length="99" mass="11039">MKTIVLLVALFALSSHALANGMPDMCKLCQDLVLGGQKVAEYKNEWLKSHISDICQKFGEHEQMCTQVLNMFSGFLDTMIKEKVPPQEACSALQLCSEM</sequence>